<dbReference type="Gene3D" id="3.40.50.720">
    <property type="entry name" value="NAD(P)-binding Rossmann-like Domain"/>
    <property type="match status" value="1"/>
</dbReference>
<dbReference type="EMBL" id="JBHSML010000002">
    <property type="protein sequence ID" value="MFC5515296.1"/>
    <property type="molecule type" value="Genomic_DNA"/>
</dbReference>
<protein>
    <submittedName>
        <fullName evidence="4">NAD-dependent epimerase/dehydratase family protein</fullName>
    </submittedName>
</protein>
<proteinExistence type="inferred from homology"/>
<dbReference type="PROSITE" id="PS51257">
    <property type="entry name" value="PROKAR_LIPOPROTEIN"/>
    <property type="match status" value="1"/>
</dbReference>
<dbReference type="Pfam" id="PF01370">
    <property type="entry name" value="Epimerase"/>
    <property type="match status" value="1"/>
</dbReference>
<name>A0ABW0PRM5_9HYPH</name>
<dbReference type="PANTHER" id="PTHR43000">
    <property type="entry name" value="DTDP-D-GLUCOSE 4,6-DEHYDRATASE-RELATED"/>
    <property type="match status" value="1"/>
</dbReference>
<dbReference type="InterPro" id="IPR036291">
    <property type="entry name" value="NAD(P)-bd_dom_sf"/>
</dbReference>
<evidence type="ECO:0000256" key="2">
    <source>
        <dbReference type="ARBA" id="ARBA00007637"/>
    </source>
</evidence>
<reference evidence="5" key="1">
    <citation type="journal article" date="2019" name="Int. J. Syst. Evol. Microbiol.">
        <title>The Global Catalogue of Microorganisms (GCM) 10K type strain sequencing project: providing services to taxonomists for standard genome sequencing and annotation.</title>
        <authorList>
            <consortium name="The Broad Institute Genomics Platform"/>
            <consortium name="The Broad Institute Genome Sequencing Center for Infectious Disease"/>
            <person name="Wu L."/>
            <person name="Ma J."/>
        </authorList>
    </citation>
    <scope>NUCLEOTIDE SEQUENCE [LARGE SCALE GENOMIC DNA]</scope>
    <source>
        <strain evidence="5">KACC 12633</strain>
    </source>
</reference>
<keyword evidence="5" id="KW-1185">Reference proteome</keyword>
<evidence type="ECO:0000256" key="1">
    <source>
        <dbReference type="ARBA" id="ARBA00005125"/>
    </source>
</evidence>
<sequence>MSRVLITGGAGFIGSHLVAACLSADHSVHAIVRPGSDDHRLRPFDGRITRHGFDLRDPGALKCCMTDVQPERIFHLATRPRRMADPNLDDARQSVHEDLLGLIGLLAAASAAPRPAKTLVRAGSLAEYGATPSPYREDAREAPLTAYGAGLVAATHFCTALQRRLPFPIATARLALTYGPAQSTDYLLPLLIQRCLAGERTFVRHPMDRRDLIHVDDVVEALMQLGAAALPGAAILNVASGVAPTMKEMAELVIEHTGADPALITYGDGQASSGAIDLRGSAALARRKLGWRARIPLFDGIARTVAWYRAASVEVDPHPGRTTLVDAGEVPRWVN</sequence>
<accession>A0ABW0PRM5</accession>
<dbReference type="InterPro" id="IPR001509">
    <property type="entry name" value="Epimerase_deHydtase"/>
</dbReference>
<gene>
    <name evidence="4" type="ORF">ACFPP9_05895</name>
</gene>
<dbReference type="SUPFAM" id="SSF51735">
    <property type="entry name" value="NAD(P)-binding Rossmann-fold domains"/>
    <property type="match status" value="1"/>
</dbReference>
<comment type="similarity">
    <text evidence="2">Belongs to the NAD(P)-dependent epimerase/dehydratase family.</text>
</comment>
<comment type="pathway">
    <text evidence="1">Bacterial outer membrane biogenesis; LPS O-antigen biosynthesis.</text>
</comment>
<evidence type="ECO:0000313" key="5">
    <source>
        <dbReference type="Proteomes" id="UP001596150"/>
    </source>
</evidence>
<evidence type="ECO:0000313" key="4">
    <source>
        <dbReference type="EMBL" id="MFC5515296.1"/>
    </source>
</evidence>
<dbReference type="RefSeq" id="WP_266343289.1">
    <property type="nucleotide sequence ID" value="NZ_JAPKNH010000002.1"/>
</dbReference>
<feature type="domain" description="NAD-dependent epimerase/dehydratase" evidence="3">
    <location>
        <begin position="4"/>
        <end position="228"/>
    </location>
</feature>
<evidence type="ECO:0000259" key="3">
    <source>
        <dbReference type="Pfam" id="PF01370"/>
    </source>
</evidence>
<organism evidence="4 5">
    <name type="scientific">Kaistia terrae</name>
    <dbReference type="NCBI Taxonomy" id="537017"/>
    <lineage>
        <taxon>Bacteria</taxon>
        <taxon>Pseudomonadati</taxon>
        <taxon>Pseudomonadota</taxon>
        <taxon>Alphaproteobacteria</taxon>
        <taxon>Hyphomicrobiales</taxon>
        <taxon>Kaistiaceae</taxon>
        <taxon>Kaistia</taxon>
    </lineage>
</organism>
<comment type="caution">
    <text evidence="4">The sequence shown here is derived from an EMBL/GenBank/DDBJ whole genome shotgun (WGS) entry which is preliminary data.</text>
</comment>
<dbReference type="Proteomes" id="UP001596150">
    <property type="component" value="Unassembled WGS sequence"/>
</dbReference>